<dbReference type="InterPro" id="IPR034139">
    <property type="entry name" value="TOPRIM_OLD"/>
</dbReference>
<dbReference type="PANTHER" id="PTHR43581:SF2">
    <property type="entry name" value="EXCINUCLEASE ATPASE SUBUNIT"/>
    <property type="match status" value="1"/>
</dbReference>
<sequence length="613" mass="71332">MLEIQLPIPWENKKIEFEKIPNLMFLVGPNGSGKTRFAEELSQHLPNCRTLSADRLSGMSANHKGYDTIFGDDRFEKGFNKEQFGQYITSSTKLGYGIDAFVLLEEKYDLRIQIEATLSQLLNREIRMEWDSGRLQPIAYNRDTEKSYKLHKEECHGIKELLILLTHLYDDKYESLIIDEPELNLHPQFQSYLIQEIRRVVKNEKYRKKNVVLITHSPFILDIKSLEDLKAIVSFNTKFDVPSHLMNLEYEKLVQFENLISQLNVHHKQLFFADSPIFVEGIFDAIFFQSIQNKRGVSFEGAGSCIIDVGGNNQIVNYFYLSEYLGKHSYYIFDLDSLFTYKLRKGADTSDLIKDYLSSIGAGENFQSAVSDLERSLKQHIEKIRDNEVPESLSELKRFIERSLAENNSDSWRKARIAFLIQLNTNKDSFQDFIENRSLIFIKSKIDSLISSLKKNQVYLLENGALENYFPSYQGNKYKIQEDLKRKTLEDELQIITQLNDSELKSRYNGLYEILLDFPSSSKIDYKVQIKNLLSDLIFNIQKGANNKSFNSKESIINYLGNEWKAISRVLEIESFEIKAVGYSCKLKIFDNWELGEIIYEFNQDTNPSKIEM</sequence>
<dbReference type="InterPro" id="IPR041685">
    <property type="entry name" value="AAA_GajA/Old/RecF-like"/>
</dbReference>
<comment type="caution">
    <text evidence="2">The sequence shown here is derived from an EMBL/GenBank/DDBJ whole genome shotgun (WGS) entry which is preliminary data.</text>
</comment>
<dbReference type="Gene3D" id="3.40.50.300">
    <property type="entry name" value="P-loop containing nucleotide triphosphate hydrolases"/>
    <property type="match status" value="1"/>
</dbReference>
<dbReference type="Pfam" id="PF20469">
    <property type="entry name" value="OLD-like_TOPRIM"/>
    <property type="match status" value="1"/>
</dbReference>
<keyword evidence="3" id="KW-1185">Reference proteome</keyword>
<dbReference type="InterPro" id="IPR051396">
    <property type="entry name" value="Bact_Antivir_Def_Nuclease"/>
</dbReference>
<evidence type="ECO:0000313" key="2">
    <source>
        <dbReference type="EMBL" id="NVN17479.1"/>
    </source>
</evidence>
<dbReference type="Proteomes" id="UP000558089">
    <property type="component" value="Unassembled WGS sequence"/>
</dbReference>
<evidence type="ECO:0000259" key="1">
    <source>
        <dbReference type="SMART" id="SM00382"/>
    </source>
</evidence>
<feature type="domain" description="AAA+ ATPase" evidence="1">
    <location>
        <begin position="20"/>
        <end position="243"/>
    </location>
</feature>
<evidence type="ECO:0000313" key="3">
    <source>
        <dbReference type="Proteomes" id="UP000558089"/>
    </source>
</evidence>
<dbReference type="SMART" id="SM00382">
    <property type="entry name" value="AAA"/>
    <property type="match status" value="1"/>
</dbReference>
<dbReference type="EMBL" id="WYET01000001">
    <property type="protein sequence ID" value="NVN17479.1"/>
    <property type="molecule type" value="Genomic_DNA"/>
</dbReference>
<dbReference type="AlphaFoldDB" id="A0A850NC40"/>
<accession>A0A850NC40</accession>
<gene>
    <name evidence="2" type="ORF">GUA46_03920</name>
</gene>
<reference evidence="2 3" key="1">
    <citation type="submission" date="2020-01" db="EMBL/GenBank/DDBJ databases">
        <title>Draft Genome Analysis of Muricauda sp. HICW Isolated from coastal seawater of PR China.</title>
        <authorList>
            <person name="Chen M.-X."/>
        </authorList>
    </citation>
    <scope>NUCLEOTIDE SEQUENCE [LARGE SCALE GENOMIC DNA]</scope>
    <source>
        <strain evidence="2 3">HICW</strain>
    </source>
</reference>
<organism evidence="2 3">
    <name type="scientific">Flagellimonas chongwuensis</name>
    <dbReference type="NCBI Taxonomy" id="2697365"/>
    <lineage>
        <taxon>Bacteria</taxon>
        <taxon>Pseudomonadati</taxon>
        <taxon>Bacteroidota</taxon>
        <taxon>Flavobacteriia</taxon>
        <taxon>Flavobacteriales</taxon>
        <taxon>Flavobacteriaceae</taxon>
        <taxon>Flagellimonas</taxon>
    </lineage>
</organism>
<dbReference type="InterPro" id="IPR003593">
    <property type="entry name" value="AAA+_ATPase"/>
</dbReference>
<protein>
    <submittedName>
        <fullName evidence="2">AAA family ATPase</fullName>
    </submittedName>
</protein>
<proteinExistence type="predicted"/>
<dbReference type="InterPro" id="IPR027417">
    <property type="entry name" value="P-loop_NTPase"/>
</dbReference>
<dbReference type="RefSeq" id="WP_176619374.1">
    <property type="nucleotide sequence ID" value="NZ_WYET01000001.1"/>
</dbReference>
<dbReference type="SUPFAM" id="SSF52540">
    <property type="entry name" value="P-loop containing nucleoside triphosphate hydrolases"/>
    <property type="match status" value="1"/>
</dbReference>
<dbReference type="PANTHER" id="PTHR43581">
    <property type="entry name" value="ATP/GTP PHOSPHATASE"/>
    <property type="match status" value="1"/>
</dbReference>
<name>A0A850NC40_9FLAO</name>
<dbReference type="Pfam" id="PF13175">
    <property type="entry name" value="AAA_15"/>
    <property type="match status" value="1"/>
</dbReference>